<dbReference type="AlphaFoldDB" id="A0AAE9EYF7"/>
<evidence type="ECO:0000313" key="2">
    <source>
        <dbReference type="Proteomes" id="UP000829354"/>
    </source>
</evidence>
<keyword evidence="2" id="KW-1185">Reference proteome</keyword>
<dbReference type="EMBL" id="CP092623">
    <property type="protein sequence ID" value="UMM30779.1"/>
    <property type="molecule type" value="Genomic_DNA"/>
</dbReference>
<name>A0AAE9EYF7_CAEBR</name>
<evidence type="ECO:0000313" key="1">
    <source>
        <dbReference type="EMBL" id="UMM30779.1"/>
    </source>
</evidence>
<organism evidence="1 2">
    <name type="scientific">Caenorhabditis briggsae</name>
    <dbReference type="NCBI Taxonomy" id="6238"/>
    <lineage>
        <taxon>Eukaryota</taxon>
        <taxon>Metazoa</taxon>
        <taxon>Ecdysozoa</taxon>
        <taxon>Nematoda</taxon>
        <taxon>Chromadorea</taxon>
        <taxon>Rhabditida</taxon>
        <taxon>Rhabditina</taxon>
        <taxon>Rhabditomorpha</taxon>
        <taxon>Rhabditoidea</taxon>
        <taxon>Rhabditidae</taxon>
        <taxon>Peloderinae</taxon>
        <taxon>Caenorhabditis</taxon>
    </lineage>
</organism>
<dbReference type="Proteomes" id="UP000829354">
    <property type="component" value="Chromosome IV"/>
</dbReference>
<accession>A0AAE9EYF7</accession>
<proteinExistence type="predicted"/>
<sequence length="80" mass="9266">MVRITKWADWLYPIEAPTIDPWQRVGPHKMTKKMVSFARGTFVTGKKKTNCTTLPEETTLETINTRLRRAKEKKTFAVGK</sequence>
<protein>
    <submittedName>
        <fullName evidence="1">Uncharacterized protein</fullName>
    </submittedName>
</protein>
<reference evidence="1 2" key="1">
    <citation type="submission" date="2022-04" db="EMBL/GenBank/DDBJ databases">
        <title>Chromosome-level reference genomes for two strains of Caenorhabditis briggsae: an improved platform for comparative genomics.</title>
        <authorList>
            <person name="Stevens L."/>
            <person name="Andersen E."/>
        </authorList>
    </citation>
    <scope>NUCLEOTIDE SEQUENCE [LARGE SCALE GENOMIC DNA]</scope>
    <source>
        <strain evidence="1">VX34</strain>
        <tissue evidence="1">Whole-organism</tissue>
    </source>
</reference>
<gene>
    <name evidence="1" type="ORF">L5515_012522</name>
</gene>